<feature type="domain" description="Factor of DNA methylation 1-5/IDN2" evidence="1">
    <location>
        <begin position="36"/>
        <end position="145"/>
    </location>
</feature>
<name>A0A8J4RG42_9ROSI</name>
<dbReference type="PANTHER" id="PTHR21596:SF65">
    <property type="entry name" value="PROTEIN INVOLVED IN DE NOVO 2-RELATED"/>
    <property type="match status" value="1"/>
</dbReference>
<reference evidence="2" key="1">
    <citation type="submission" date="2020-03" db="EMBL/GenBank/DDBJ databases">
        <title>Castanea mollissima Vanexum genome sequencing.</title>
        <authorList>
            <person name="Staton M."/>
        </authorList>
    </citation>
    <scope>NUCLEOTIDE SEQUENCE</scope>
    <source>
        <tissue evidence="2">Leaf</tissue>
    </source>
</reference>
<evidence type="ECO:0000259" key="1">
    <source>
        <dbReference type="Pfam" id="PF03469"/>
    </source>
</evidence>
<proteinExistence type="predicted"/>
<dbReference type="OrthoDB" id="1892195at2759"/>
<dbReference type="Pfam" id="PF03469">
    <property type="entry name" value="XH"/>
    <property type="match status" value="1"/>
</dbReference>
<accession>A0A8J4RG42</accession>
<dbReference type="Proteomes" id="UP000737018">
    <property type="component" value="Unassembled WGS sequence"/>
</dbReference>
<dbReference type="InterPro" id="IPR005379">
    <property type="entry name" value="FDM1-5/IDN2_XH"/>
</dbReference>
<organism evidence="2 3">
    <name type="scientific">Castanea mollissima</name>
    <name type="common">Chinese chestnut</name>
    <dbReference type="NCBI Taxonomy" id="60419"/>
    <lineage>
        <taxon>Eukaryota</taxon>
        <taxon>Viridiplantae</taxon>
        <taxon>Streptophyta</taxon>
        <taxon>Embryophyta</taxon>
        <taxon>Tracheophyta</taxon>
        <taxon>Spermatophyta</taxon>
        <taxon>Magnoliopsida</taxon>
        <taxon>eudicotyledons</taxon>
        <taxon>Gunneridae</taxon>
        <taxon>Pentapetalae</taxon>
        <taxon>rosids</taxon>
        <taxon>fabids</taxon>
        <taxon>Fagales</taxon>
        <taxon>Fagaceae</taxon>
        <taxon>Castanea</taxon>
    </lineage>
</organism>
<comment type="caution">
    <text evidence="2">The sequence shown here is derived from an EMBL/GenBank/DDBJ whole genome shotgun (WGS) entry which is preliminary data.</text>
</comment>
<dbReference type="AlphaFoldDB" id="A0A8J4RG42"/>
<evidence type="ECO:0000313" key="3">
    <source>
        <dbReference type="Proteomes" id="UP000737018"/>
    </source>
</evidence>
<gene>
    <name evidence="2" type="ORF">CMV_011744</name>
</gene>
<dbReference type="PANTHER" id="PTHR21596">
    <property type="entry name" value="RIBONUCLEASE P SUBUNIT P38"/>
    <property type="match status" value="1"/>
</dbReference>
<keyword evidence="3" id="KW-1185">Reference proteome</keyword>
<evidence type="ECO:0000313" key="2">
    <source>
        <dbReference type="EMBL" id="KAF3963919.1"/>
    </source>
</evidence>
<protein>
    <recommendedName>
        <fullName evidence="1">Factor of DNA methylation 1-5/IDN2 domain-containing protein</fullName>
    </recommendedName>
</protein>
<dbReference type="EMBL" id="JRKL02001451">
    <property type="protein sequence ID" value="KAF3963919.1"/>
    <property type="molecule type" value="Genomic_DNA"/>
</dbReference>
<dbReference type="InterPro" id="IPR045177">
    <property type="entry name" value="FDM1-5/IDN2"/>
</dbReference>
<dbReference type="GO" id="GO:0080188">
    <property type="term" value="P:gene silencing by siRNA-directed DNA methylation"/>
    <property type="evidence" value="ECO:0007669"/>
    <property type="project" value="InterPro"/>
</dbReference>
<sequence length="154" mass="17807">MEATIQSLIVKERASDDKLQGVREELINSSQDCDPKAGEKAAELCSIWEDCLRDSSWHPFKIVMGKEGNYVNMIKEDDEKLKGLKDEFGDELYEAVATALTEKNEYNPSGGYLISEPWNYEERRKASLKEVVSCILKHWEKPKQKRNRRLVVLR</sequence>